<dbReference type="Proteomes" id="UP001321473">
    <property type="component" value="Unassembled WGS sequence"/>
</dbReference>
<proteinExistence type="predicted"/>
<name>A0AAQ4E4N8_AMBAM</name>
<dbReference type="Gene3D" id="3.30.70.1820">
    <property type="entry name" value="L1 transposable element, RRM domain"/>
    <property type="match status" value="1"/>
</dbReference>
<dbReference type="EMBL" id="JARKHS020022307">
    <property type="protein sequence ID" value="KAK8769663.1"/>
    <property type="molecule type" value="Genomic_DNA"/>
</dbReference>
<evidence type="ECO:0000313" key="2">
    <source>
        <dbReference type="EMBL" id="KAK8769663.1"/>
    </source>
</evidence>
<feature type="region of interest" description="Disordered" evidence="1">
    <location>
        <begin position="893"/>
        <end position="920"/>
    </location>
</feature>
<evidence type="ECO:0000256" key="1">
    <source>
        <dbReference type="SAM" id="MobiDB-lite"/>
    </source>
</evidence>
<comment type="caution">
    <text evidence="2">The sequence shown here is derived from an EMBL/GenBank/DDBJ whole genome shotgun (WGS) entry which is preliminary data.</text>
</comment>
<dbReference type="PANTHER" id="PTHR11505">
    <property type="entry name" value="L1 TRANSPOSABLE ELEMENT-RELATED"/>
    <property type="match status" value="1"/>
</dbReference>
<protein>
    <submittedName>
        <fullName evidence="2">Uncharacterized protein</fullName>
    </submittedName>
</protein>
<dbReference type="AlphaFoldDB" id="A0AAQ4E4N8"/>
<evidence type="ECO:0000313" key="3">
    <source>
        <dbReference type="Proteomes" id="UP001321473"/>
    </source>
</evidence>
<keyword evidence="3" id="KW-1185">Reference proteome</keyword>
<dbReference type="InterPro" id="IPR004244">
    <property type="entry name" value="Transposase_22"/>
</dbReference>
<feature type="compositionally biased region" description="Polar residues" evidence="1">
    <location>
        <begin position="908"/>
        <end position="920"/>
    </location>
</feature>
<gene>
    <name evidence="2" type="ORF">V5799_013868</name>
</gene>
<accession>A0AAQ4E4N8</accession>
<organism evidence="2 3">
    <name type="scientific">Amblyomma americanum</name>
    <name type="common">Lone star tick</name>
    <dbReference type="NCBI Taxonomy" id="6943"/>
    <lineage>
        <taxon>Eukaryota</taxon>
        <taxon>Metazoa</taxon>
        <taxon>Ecdysozoa</taxon>
        <taxon>Arthropoda</taxon>
        <taxon>Chelicerata</taxon>
        <taxon>Arachnida</taxon>
        <taxon>Acari</taxon>
        <taxon>Parasitiformes</taxon>
        <taxon>Ixodida</taxon>
        <taxon>Ixodoidea</taxon>
        <taxon>Ixodidae</taxon>
        <taxon>Amblyomminae</taxon>
        <taxon>Amblyomma</taxon>
    </lineage>
</organism>
<sequence length="920" mass="101475">MFTPVLAFQVLSYWLSAGTRRGLDPCPSPTLHFPDSSAPWMPEQSSAVSTGPDRPYLAPLDAFAWKPPPSTTSSITWPEATVFNPRHNVSSAGHDTDSCTMFTPVLAFQVLSYWLSAGTRRGLDPCPSPTLHFPDSSAPWMPEQSSAVSTGPDRPYLAPLDAFAWKPPPSTTSSITWPEATVFNLRHNVSSAGHDTDSCTMFTPVLAFQVLSYWLSAGTRRGLDPCPSPTLHFPDSSAPWMPEQSSAVSTGPDRPYLAPLDAFAWKPPPSTTSSITWPEATVFNLRHNVSSAGHDTDSCTMFTPVLAFQVLSYWLSAGTRRGLDPCPSPTLHFPDSSAPWMPEQSSAVSTGPDRPYLAPLDAFAWKPPPSTTSSITWPEATVFNLRHNVSSAGHDTDSCTMFTPVLAFQVLSYWLSAGTRRGLDPCPSPTLHFPDSSAPWMPEQSSAVSTGPDRPYLAPLDAFAWKPPPSTTSSITWPEATVFNLRHNVSSAGHDTDSCTMFTPVLAFQVLSYWLSAGTRRGLDPCPSPTLHFPDSSAPWMPEQSSAVSTGPDRPYLAPLDAFAWKPPPSTTSSITWPEATVFNLRHNVSSAGHDTDSCTMFTPVLAFQVSYLDYAKETRSSDRCLFAVSCPYDLKWRTALRVLCDILAFDLLSELMLLLSGDVELNPGPGPTNLSDVLDALKRLEEHHAAMRADLDQLKTTQISHETQLTALSNRVAVLELDERKTVSPSKQVETSQIRQDIAELKAANIDAKNRMRRNNLLFFGLDDSDKESWTESEEKVIALCKEKLDLNLEPSAIERAHRIGQFSTEKKRPIIVKMNHYKAKESVLACGRKLKETPYVIREDFEFATRLARSKLVQFIKPRGCSFKLRYDKLIVGEKYYTYDHASDTITETDTNTKPAAKINGAQDNTQQASEQAK</sequence>
<reference evidence="2 3" key="1">
    <citation type="journal article" date="2023" name="Arcadia Sci">
        <title>De novo assembly of a long-read Amblyomma americanum tick genome.</title>
        <authorList>
            <person name="Chou S."/>
            <person name="Poskanzer K.E."/>
            <person name="Rollins M."/>
            <person name="Thuy-Boun P.S."/>
        </authorList>
    </citation>
    <scope>NUCLEOTIDE SEQUENCE [LARGE SCALE GENOMIC DNA]</scope>
    <source>
        <strain evidence="2">F_SG_1</strain>
        <tissue evidence="2">Salivary glands</tissue>
    </source>
</reference>